<evidence type="ECO:0000313" key="1">
    <source>
        <dbReference type="EMBL" id="RXI03750.1"/>
    </source>
</evidence>
<keyword evidence="2" id="KW-1185">Reference proteome</keyword>
<accession>A0A498K6C0</accession>
<gene>
    <name evidence="1" type="ORF">DVH24_038024</name>
</gene>
<dbReference type="AlphaFoldDB" id="A0A498K6C0"/>
<proteinExistence type="predicted"/>
<dbReference type="EMBL" id="RDQH01000329">
    <property type="protein sequence ID" value="RXI03750.1"/>
    <property type="molecule type" value="Genomic_DNA"/>
</dbReference>
<dbReference type="Proteomes" id="UP000290289">
    <property type="component" value="Chromosome 3"/>
</dbReference>
<name>A0A498K6C0_MALDO</name>
<sequence length="230" mass="25381">MCFKDDLCSNFESYGCGGLPNTYVVTSRAQLRHSTILSALDPDHVLMVLFLGTHTRTSQWITNPEIALVRTCSWNCSRANLLNFGVPMEPEVSELPKDLGPELPKDLVLGRGGNIHIRLIGSTPLGDVGCHNPTPLRGPTYLSAHFRPGIGSDTKLSHPAQAPTTSRARLRHSTILSALGPDHALTVLFLRTHTRNSQWVTHLGIALMRTRLISEFRWNPKPVSSQKASY</sequence>
<evidence type="ECO:0000313" key="2">
    <source>
        <dbReference type="Proteomes" id="UP000290289"/>
    </source>
</evidence>
<protein>
    <submittedName>
        <fullName evidence="1">Uncharacterized protein</fullName>
    </submittedName>
</protein>
<reference evidence="1 2" key="1">
    <citation type="submission" date="2018-10" db="EMBL/GenBank/DDBJ databases">
        <title>A high-quality apple genome assembly.</title>
        <authorList>
            <person name="Hu J."/>
        </authorList>
    </citation>
    <scope>NUCLEOTIDE SEQUENCE [LARGE SCALE GENOMIC DNA]</scope>
    <source>
        <strain evidence="2">cv. HFTH1</strain>
        <tissue evidence="1">Young leaf</tissue>
    </source>
</reference>
<organism evidence="1 2">
    <name type="scientific">Malus domestica</name>
    <name type="common">Apple</name>
    <name type="synonym">Pyrus malus</name>
    <dbReference type="NCBI Taxonomy" id="3750"/>
    <lineage>
        <taxon>Eukaryota</taxon>
        <taxon>Viridiplantae</taxon>
        <taxon>Streptophyta</taxon>
        <taxon>Embryophyta</taxon>
        <taxon>Tracheophyta</taxon>
        <taxon>Spermatophyta</taxon>
        <taxon>Magnoliopsida</taxon>
        <taxon>eudicotyledons</taxon>
        <taxon>Gunneridae</taxon>
        <taxon>Pentapetalae</taxon>
        <taxon>rosids</taxon>
        <taxon>fabids</taxon>
        <taxon>Rosales</taxon>
        <taxon>Rosaceae</taxon>
        <taxon>Amygdaloideae</taxon>
        <taxon>Maleae</taxon>
        <taxon>Malus</taxon>
    </lineage>
</organism>
<comment type="caution">
    <text evidence="1">The sequence shown here is derived from an EMBL/GenBank/DDBJ whole genome shotgun (WGS) entry which is preliminary data.</text>
</comment>